<accession>X1K4Y6</accession>
<evidence type="ECO:0000259" key="4">
    <source>
        <dbReference type="PROSITE" id="PS51387"/>
    </source>
</evidence>
<dbReference type="AlphaFoldDB" id="X1K4Y6"/>
<dbReference type="InterPro" id="IPR002346">
    <property type="entry name" value="Mopterin_DH_FAD-bd"/>
</dbReference>
<dbReference type="SUPFAM" id="SSF56176">
    <property type="entry name" value="FAD-binding/transporter-associated domain-like"/>
    <property type="match status" value="1"/>
</dbReference>
<dbReference type="GO" id="GO:0016491">
    <property type="term" value="F:oxidoreductase activity"/>
    <property type="evidence" value="ECO:0007669"/>
    <property type="project" value="UniProtKB-KW"/>
</dbReference>
<dbReference type="InterPro" id="IPR036318">
    <property type="entry name" value="FAD-bd_PCMH-like_sf"/>
</dbReference>
<dbReference type="PANTHER" id="PTHR42659">
    <property type="entry name" value="XANTHINE DEHYDROGENASE SUBUNIT C-RELATED"/>
    <property type="match status" value="1"/>
</dbReference>
<dbReference type="InterPro" id="IPR016169">
    <property type="entry name" value="FAD-bd_PCMH_sub2"/>
</dbReference>
<feature type="domain" description="FAD-binding PCMH-type" evidence="4">
    <location>
        <begin position="10"/>
        <end position="160"/>
    </location>
</feature>
<dbReference type="EMBL" id="BARV01002023">
    <property type="protein sequence ID" value="GAI02082.1"/>
    <property type="molecule type" value="Genomic_DNA"/>
</dbReference>
<name>X1K4Y6_9ZZZZ</name>
<dbReference type="InterPro" id="IPR051312">
    <property type="entry name" value="Diverse_Substr_Oxidored"/>
</dbReference>
<organism evidence="5">
    <name type="scientific">marine sediment metagenome</name>
    <dbReference type="NCBI Taxonomy" id="412755"/>
    <lineage>
        <taxon>unclassified sequences</taxon>
        <taxon>metagenomes</taxon>
        <taxon>ecological metagenomes</taxon>
    </lineage>
</organism>
<dbReference type="PROSITE" id="PS51387">
    <property type="entry name" value="FAD_PCMH"/>
    <property type="match status" value="1"/>
</dbReference>
<dbReference type="PANTHER" id="PTHR42659:SF2">
    <property type="entry name" value="XANTHINE DEHYDROGENASE SUBUNIT C-RELATED"/>
    <property type="match status" value="1"/>
</dbReference>
<evidence type="ECO:0000313" key="5">
    <source>
        <dbReference type="EMBL" id="GAI02082.1"/>
    </source>
</evidence>
<reference evidence="5" key="1">
    <citation type="journal article" date="2014" name="Front. Microbiol.">
        <title>High frequency of phylogenetically diverse reductive dehalogenase-homologous genes in deep subseafloor sedimentary metagenomes.</title>
        <authorList>
            <person name="Kawai M."/>
            <person name="Futagami T."/>
            <person name="Toyoda A."/>
            <person name="Takaki Y."/>
            <person name="Nishi S."/>
            <person name="Hori S."/>
            <person name="Arai W."/>
            <person name="Tsubouchi T."/>
            <person name="Morono Y."/>
            <person name="Uchiyama I."/>
            <person name="Ito T."/>
            <person name="Fujiyama A."/>
            <person name="Inagaki F."/>
            <person name="Takami H."/>
        </authorList>
    </citation>
    <scope>NUCLEOTIDE SEQUENCE</scope>
    <source>
        <strain evidence="5">Expedition CK06-06</strain>
    </source>
</reference>
<proteinExistence type="predicted"/>
<dbReference type="Gene3D" id="3.30.43.10">
    <property type="entry name" value="Uridine Diphospho-n-acetylenolpyruvylglucosamine Reductase, domain 2"/>
    <property type="match status" value="1"/>
</dbReference>
<evidence type="ECO:0000256" key="3">
    <source>
        <dbReference type="ARBA" id="ARBA00023002"/>
    </source>
</evidence>
<keyword evidence="2" id="KW-0274">FAD</keyword>
<dbReference type="InterPro" id="IPR016166">
    <property type="entry name" value="FAD-bd_PCMH"/>
</dbReference>
<keyword evidence="3" id="KW-0560">Oxidoreductase</keyword>
<gene>
    <name evidence="5" type="ORF">S06H3_05451</name>
</gene>
<keyword evidence="1" id="KW-0285">Flavoprotein</keyword>
<sequence length="160" mass="17073">MATPKLGYLLKLPKFDHLEAKTIEEACSLLAKYKGKARVIAGGTDLLVSMKGREISPQYIINIKAIPNLDGINYSRKDGLVIGAMTTLAAIESSPIIGERFPILSYAAHQTGSPHIRNIGTIGGNLCNAAPSADMAPSLIGLGAKAKIKGLKGNYIWDKR</sequence>
<dbReference type="InterPro" id="IPR016167">
    <property type="entry name" value="FAD-bd_PCMH_sub1"/>
</dbReference>
<dbReference type="GO" id="GO:0071949">
    <property type="term" value="F:FAD binding"/>
    <property type="evidence" value="ECO:0007669"/>
    <property type="project" value="InterPro"/>
</dbReference>
<dbReference type="Gene3D" id="3.30.465.10">
    <property type="match status" value="1"/>
</dbReference>
<protein>
    <recommendedName>
        <fullName evidence="4">FAD-binding PCMH-type domain-containing protein</fullName>
    </recommendedName>
</protein>
<evidence type="ECO:0000256" key="2">
    <source>
        <dbReference type="ARBA" id="ARBA00022827"/>
    </source>
</evidence>
<comment type="caution">
    <text evidence="5">The sequence shown here is derived from an EMBL/GenBank/DDBJ whole genome shotgun (WGS) entry which is preliminary data.</text>
</comment>
<evidence type="ECO:0000256" key="1">
    <source>
        <dbReference type="ARBA" id="ARBA00022630"/>
    </source>
</evidence>
<dbReference type="Pfam" id="PF00941">
    <property type="entry name" value="FAD_binding_5"/>
    <property type="match status" value="1"/>
</dbReference>